<name>A0A426XJ71_ENSVE</name>
<accession>A0A426XJ71</accession>
<dbReference type="GO" id="GO:0006952">
    <property type="term" value="P:defense response"/>
    <property type="evidence" value="ECO:0007669"/>
    <property type="project" value="UniProtKB-KW"/>
</dbReference>
<keyword evidence="5 8" id="KW-1133">Transmembrane helix</keyword>
<evidence type="ECO:0000256" key="8">
    <source>
        <dbReference type="SAM" id="Phobius"/>
    </source>
</evidence>
<comment type="caution">
    <text evidence="9">The sequence shown here is derived from an EMBL/GenBank/DDBJ whole genome shotgun (WGS) entry which is preliminary data.</text>
</comment>
<keyword evidence="4" id="KW-0611">Plant defense</keyword>
<evidence type="ECO:0000256" key="6">
    <source>
        <dbReference type="ARBA" id="ARBA00023136"/>
    </source>
</evidence>
<keyword evidence="7" id="KW-0568">Pathogenesis-related protein</keyword>
<evidence type="ECO:0000256" key="3">
    <source>
        <dbReference type="ARBA" id="ARBA00022692"/>
    </source>
</evidence>
<evidence type="ECO:0000256" key="7">
    <source>
        <dbReference type="ARBA" id="ARBA00023265"/>
    </source>
</evidence>
<evidence type="ECO:0008006" key="11">
    <source>
        <dbReference type="Google" id="ProtNLM"/>
    </source>
</evidence>
<evidence type="ECO:0000256" key="2">
    <source>
        <dbReference type="ARBA" id="ARBA00006574"/>
    </source>
</evidence>
<dbReference type="Pfam" id="PF03094">
    <property type="entry name" value="Mlo"/>
    <property type="match status" value="1"/>
</dbReference>
<sequence length="110" mass="11732">MAGGGAGGRTLEQTSTWAVATVCFVLVIISVAIEHAIHLITKWLEKNHKRALQEALEKIKSGKPRCSTCSSMSSADNFCTNLETVLSASRRTDAAGLHILAPDCGAEQHL</sequence>
<feature type="transmembrane region" description="Helical" evidence="8">
    <location>
        <begin position="17"/>
        <end position="40"/>
    </location>
</feature>
<comment type="subcellular location">
    <subcellularLocation>
        <location evidence="1">Membrane</location>
        <topology evidence="1">Multi-pass membrane protein</topology>
    </subcellularLocation>
</comment>
<dbReference type="PANTHER" id="PTHR31942:SF128">
    <property type="entry name" value="MLO-LIKE PROTEIN"/>
    <property type="match status" value="1"/>
</dbReference>
<dbReference type="PANTHER" id="PTHR31942">
    <property type="entry name" value="MLO-LIKE PROTEIN 1"/>
    <property type="match status" value="1"/>
</dbReference>
<dbReference type="Proteomes" id="UP000287651">
    <property type="component" value="Unassembled WGS sequence"/>
</dbReference>
<evidence type="ECO:0000313" key="10">
    <source>
        <dbReference type="Proteomes" id="UP000287651"/>
    </source>
</evidence>
<keyword evidence="6 8" id="KW-0472">Membrane</keyword>
<evidence type="ECO:0000256" key="4">
    <source>
        <dbReference type="ARBA" id="ARBA00022821"/>
    </source>
</evidence>
<dbReference type="GO" id="GO:0016020">
    <property type="term" value="C:membrane"/>
    <property type="evidence" value="ECO:0007669"/>
    <property type="project" value="UniProtKB-SubCell"/>
</dbReference>
<dbReference type="EMBL" id="AMZH03020120">
    <property type="protein sequence ID" value="RRT39504.1"/>
    <property type="molecule type" value="Genomic_DNA"/>
</dbReference>
<proteinExistence type="inferred from homology"/>
<protein>
    <recommendedName>
        <fullName evidence="11">MLO-like protein</fullName>
    </recommendedName>
</protein>
<reference evidence="9 10" key="1">
    <citation type="journal article" date="2014" name="Agronomy (Basel)">
        <title>A Draft Genome Sequence for Ensete ventricosum, the Drought-Tolerant Tree Against Hunger.</title>
        <authorList>
            <person name="Harrison J."/>
            <person name="Moore K.A."/>
            <person name="Paszkiewicz K."/>
            <person name="Jones T."/>
            <person name="Grant M."/>
            <person name="Ambacheew D."/>
            <person name="Muzemil S."/>
            <person name="Studholme D.J."/>
        </authorList>
    </citation>
    <scope>NUCLEOTIDE SEQUENCE [LARGE SCALE GENOMIC DNA]</scope>
</reference>
<evidence type="ECO:0000256" key="5">
    <source>
        <dbReference type="ARBA" id="ARBA00022989"/>
    </source>
</evidence>
<organism evidence="9 10">
    <name type="scientific">Ensete ventricosum</name>
    <name type="common">Abyssinian banana</name>
    <name type="synonym">Musa ensete</name>
    <dbReference type="NCBI Taxonomy" id="4639"/>
    <lineage>
        <taxon>Eukaryota</taxon>
        <taxon>Viridiplantae</taxon>
        <taxon>Streptophyta</taxon>
        <taxon>Embryophyta</taxon>
        <taxon>Tracheophyta</taxon>
        <taxon>Spermatophyta</taxon>
        <taxon>Magnoliopsida</taxon>
        <taxon>Liliopsida</taxon>
        <taxon>Zingiberales</taxon>
        <taxon>Musaceae</taxon>
        <taxon>Ensete</taxon>
    </lineage>
</organism>
<comment type="similarity">
    <text evidence="2">Belongs to the MLO family.</text>
</comment>
<evidence type="ECO:0000256" key="1">
    <source>
        <dbReference type="ARBA" id="ARBA00004141"/>
    </source>
</evidence>
<keyword evidence="3 8" id="KW-0812">Transmembrane</keyword>
<gene>
    <name evidence="9" type="ORF">B296_00059085</name>
</gene>
<dbReference type="InterPro" id="IPR004326">
    <property type="entry name" value="Mlo"/>
</dbReference>
<evidence type="ECO:0000313" key="9">
    <source>
        <dbReference type="EMBL" id="RRT39504.1"/>
    </source>
</evidence>
<dbReference type="AlphaFoldDB" id="A0A426XJ71"/>